<dbReference type="KEGG" id="sli:Slin_1818"/>
<name>D2QR11_SPILD</name>
<accession>D2QR11</accession>
<protein>
    <submittedName>
        <fullName evidence="1">Uncharacterized protein</fullName>
    </submittedName>
</protein>
<proteinExistence type="predicted"/>
<dbReference type="RefSeq" id="WP_012926413.1">
    <property type="nucleotide sequence ID" value="NC_013730.1"/>
</dbReference>
<dbReference type="Proteomes" id="UP000002028">
    <property type="component" value="Chromosome"/>
</dbReference>
<sequence length="178" mass="20615">MTYQLTSNFIKLLGLTSLLILYSISAFSQHAKKKTPSKTYKCATYVHNLNSNERNLRDICFSVKMTGHYDSNNFGQSNENDKKDDIWRFDVKIFDNIKGNGNNLEDAFVVYKQNADIIQFHTYSEHPTIKAVIYYKPTKSWQILLLQSGIYKILSSSPTYNFFNVFDIVNQSNSNSDY</sequence>
<gene>
    <name evidence="1" type="ordered locus">Slin_1818</name>
</gene>
<dbReference type="HOGENOM" id="CLU_1509668_0_0_10"/>
<dbReference type="AlphaFoldDB" id="D2QR11"/>
<dbReference type="EMBL" id="CP001769">
    <property type="protein sequence ID" value="ADB37863.1"/>
    <property type="molecule type" value="Genomic_DNA"/>
</dbReference>
<reference evidence="1 2" key="1">
    <citation type="journal article" date="2010" name="Stand. Genomic Sci.">
        <title>Complete genome sequence of Spirosoma linguale type strain (1).</title>
        <authorList>
            <person name="Lail K."/>
            <person name="Sikorski J."/>
            <person name="Saunders E."/>
            <person name="Lapidus A."/>
            <person name="Glavina Del Rio T."/>
            <person name="Copeland A."/>
            <person name="Tice H."/>
            <person name="Cheng J.-F."/>
            <person name="Lucas S."/>
            <person name="Nolan M."/>
            <person name="Bruce D."/>
            <person name="Goodwin L."/>
            <person name="Pitluck S."/>
            <person name="Ivanova N."/>
            <person name="Mavromatis K."/>
            <person name="Ovchinnikova G."/>
            <person name="Pati A."/>
            <person name="Chen A."/>
            <person name="Palaniappan K."/>
            <person name="Land M."/>
            <person name="Hauser L."/>
            <person name="Chang Y.-J."/>
            <person name="Jeffries C.D."/>
            <person name="Chain P."/>
            <person name="Brettin T."/>
            <person name="Detter J.C."/>
            <person name="Schuetze A."/>
            <person name="Rohde M."/>
            <person name="Tindall B.J."/>
            <person name="Goeker M."/>
            <person name="Bristow J."/>
            <person name="Eisen J.A."/>
            <person name="Markowitz V."/>
            <person name="Hugenholtz P."/>
            <person name="Kyrpides N.C."/>
            <person name="Klenk H.-P."/>
            <person name="Chen F."/>
        </authorList>
    </citation>
    <scope>NUCLEOTIDE SEQUENCE [LARGE SCALE GENOMIC DNA]</scope>
    <source>
        <strain evidence="2">ATCC 33905 / DSM 74 / LMG 10896 / Claus 1</strain>
    </source>
</reference>
<organism evidence="1 2">
    <name type="scientific">Spirosoma linguale (strain ATCC 33905 / DSM 74 / LMG 10896 / Claus 1)</name>
    <dbReference type="NCBI Taxonomy" id="504472"/>
    <lineage>
        <taxon>Bacteria</taxon>
        <taxon>Pseudomonadati</taxon>
        <taxon>Bacteroidota</taxon>
        <taxon>Cytophagia</taxon>
        <taxon>Cytophagales</taxon>
        <taxon>Cytophagaceae</taxon>
        <taxon>Spirosoma</taxon>
    </lineage>
</organism>
<evidence type="ECO:0000313" key="1">
    <source>
        <dbReference type="EMBL" id="ADB37863.1"/>
    </source>
</evidence>
<keyword evidence="2" id="KW-1185">Reference proteome</keyword>
<evidence type="ECO:0000313" key="2">
    <source>
        <dbReference type="Proteomes" id="UP000002028"/>
    </source>
</evidence>